<dbReference type="AlphaFoldDB" id="A0A6L2MCX9"/>
<dbReference type="EMBL" id="BKCJ010006053">
    <property type="protein sequence ID" value="GEU70095.1"/>
    <property type="molecule type" value="Genomic_DNA"/>
</dbReference>
<accession>A0A6L2MCX9</accession>
<reference evidence="1" key="1">
    <citation type="journal article" date="2019" name="Sci. Rep.">
        <title>Draft genome of Tanacetum cinerariifolium, the natural source of mosquito coil.</title>
        <authorList>
            <person name="Yamashiro T."/>
            <person name="Shiraishi A."/>
            <person name="Satake H."/>
            <person name="Nakayama K."/>
        </authorList>
    </citation>
    <scope>NUCLEOTIDE SEQUENCE</scope>
</reference>
<gene>
    <name evidence="1" type="ORF">Tci_042073</name>
</gene>
<name>A0A6L2MCX9_TANCI</name>
<evidence type="ECO:0000313" key="1">
    <source>
        <dbReference type="EMBL" id="GEU70095.1"/>
    </source>
</evidence>
<sequence>MLHLNVAGRESCDTEMKFHRRHNMNHSRRGGVCSGEPNVSSVLDVTYTVSQRWPLGLQDTKRLGADVHHMYIYEGHMQLKLAQSNDIISTTIDGKNGEPRQMQETKERKEVEEGGWTVVTCATVGKKTH</sequence>
<proteinExistence type="predicted"/>
<comment type="caution">
    <text evidence="1">The sequence shown here is derived from an EMBL/GenBank/DDBJ whole genome shotgun (WGS) entry which is preliminary data.</text>
</comment>
<protein>
    <submittedName>
        <fullName evidence="1">Uncharacterized protein</fullName>
    </submittedName>
</protein>
<organism evidence="1">
    <name type="scientific">Tanacetum cinerariifolium</name>
    <name type="common">Dalmatian daisy</name>
    <name type="synonym">Chrysanthemum cinerariifolium</name>
    <dbReference type="NCBI Taxonomy" id="118510"/>
    <lineage>
        <taxon>Eukaryota</taxon>
        <taxon>Viridiplantae</taxon>
        <taxon>Streptophyta</taxon>
        <taxon>Embryophyta</taxon>
        <taxon>Tracheophyta</taxon>
        <taxon>Spermatophyta</taxon>
        <taxon>Magnoliopsida</taxon>
        <taxon>eudicotyledons</taxon>
        <taxon>Gunneridae</taxon>
        <taxon>Pentapetalae</taxon>
        <taxon>asterids</taxon>
        <taxon>campanulids</taxon>
        <taxon>Asterales</taxon>
        <taxon>Asteraceae</taxon>
        <taxon>Asteroideae</taxon>
        <taxon>Anthemideae</taxon>
        <taxon>Anthemidinae</taxon>
        <taxon>Tanacetum</taxon>
    </lineage>
</organism>